<protein>
    <submittedName>
        <fullName evidence="3">Glycoside hydrolase family 15 protein</fullName>
    </submittedName>
</protein>
<organism evidence="3 4">
    <name type="scientific">Pigmentiphaga aceris</name>
    <dbReference type="NCBI Taxonomy" id="1940612"/>
    <lineage>
        <taxon>Bacteria</taxon>
        <taxon>Pseudomonadati</taxon>
        <taxon>Pseudomonadota</taxon>
        <taxon>Betaproteobacteria</taxon>
        <taxon>Burkholderiales</taxon>
        <taxon>Alcaligenaceae</taxon>
        <taxon>Pigmentiphaga</taxon>
    </lineage>
</organism>
<dbReference type="InterPro" id="IPR011613">
    <property type="entry name" value="GH15-like"/>
</dbReference>
<dbReference type="Pfam" id="PF00723">
    <property type="entry name" value="Glyco_hydro_15"/>
    <property type="match status" value="1"/>
</dbReference>
<keyword evidence="4" id="KW-1185">Reference proteome</keyword>
<feature type="domain" description="GH15-like" evidence="1">
    <location>
        <begin position="229"/>
        <end position="591"/>
    </location>
</feature>
<dbReference type="InterPro" id="IPR045582">
    <property type="entry name" value="Trehalase-like_N"/>
</dbReference>
<proteinExistence type="predicted"/>
<evidence type="ECO:0000313" key="4">
    <source>
        <dbReference type="Proteomes" id="UP000325161"/>
    </source>
</evidence>
<feature type="domain" description="Trehalase-like N-terminal" evidence="2">
    <location>
        <begin position="11"/>
        <end position="161"/>
    </location>
</feature>
<dbReference type="EMBL" id="CP043046">
    <property type="protein sequence ID" value="QEI05436.1"/>
    <property type="molecule type" value="Genomic_DNA"/>
</dbReference>
<dbReference type="GO" id="GO:0005975">
    <property type="term" value="P:carbohydrate metabolic process"/>
    <property type="evidence" value="ECO:0007669"/>
    <property type="project" value="InterPro"/>
</dbReference>
<dbReference type="SUPFAM" id="SSF48208">
    <property type="entry name" value="Six-hairpin glycosidases"/>
    <property type="match status" value="1"/>
</dbReference>
<sequence>MVERTPCTALHEIEDHGIIGDMSTAALVARDGTIDFMCWPRFDSPSLFTRLLDAEKGGEFSITPQLPDARNLQIYLPDTNILLTRWMSHDGSAEIVDFMRPALGEDGGGSQLIRRVEATRGRIAFTLSCRPRFDYGRIVGTVTPCDQGVNIDGGKADVNLRLTSNIALQASGGDVSADFSLDAGEIAWFVLDDGQFAPLTAQQAQQALDDTTTYWRNWVAKSTYKGRWRETVMRSALALKLLTSRDHGSMVAAPTFGLPETPGGVRNWDYRFTWIRDASFTMYAFIRLGFNDEAHRFTRWVDERITHTDAEGHLHLVYNIDGSTELAEQSLDHLAGYRESRPILIGNAAFDQKQLDIYGELMDAVYLSNKYGEAISRDGWAKVCQLVEYVAGHWRDPDAGIWEIRATPRAFLHSRLMCWVAVDRALRLAQKRSLPAPFGRWAALRNEIHEDIWATFWNEEKGHFVQSTEGTDLDASLLLMPLVRFVAATDPRWLATLDAIGRELSDDAMVLRYNMDDGLPGKEGAFTTCSFWYVECLARAGRLDEACTAFTKVLAYANHLGLYAEELDHDGSHLGNFPQALTHLALISAAYYLDRELSGDTKTMWRP</sequence>
<evidence type="ECO:0000313" key="3">
    <source>
        <dbReference type="EMBL" id="QEI05436.1"/>
    </source>
</evidence>
<dbReference type="InterPro" id="IPR008928">
    <property type="entry name" value="6-hairpin_glycosidase_sf"/>
</dbReference>
<dbReference type="PANTHER" id="PTHR31616">
    <property type="entry name" value="TREHALASE"/>
    <property type="match status" value="1"/>
</dbReference>
<dbReference type="Gene3D" id="1.50.10.10">
    <property type="match status" value="1"/>
</dbReference>
<dbReference type="Pfam" id="PF19291">
    <property type="entry name" value="TREH_N"/>
    <property type="match status" value="1"/>
</dbReference>
<dbReference type="OrthoDB" id="3902805at2"/>
<dbReference type="AlphaFoldDB" id="A0A5C0AUQ2"/>
<dbReference type="Proteomes" id="UP000325161">
    <property type="component" value="Chromosome"/>
</dbReference>
<reference evidence="3 4" key="1">
    <citation type="submission" date="2019-08" db="EMBL/GenBank/DDBJ databases">
        <title>Amphibian skin-associated Pigmentiphaga: genome sequence and occurrence across geography and hosts.</title>
        <authorList>
            <person name="Bletz M.C."/>
            <person name="Bunk B."/>
            <person name="Sproeer C."/>
            <person name="Biwer P."/>
            <person name="Reiter S."/>
            <person name="Rabemananjara F.C.E."/>
            <person name="Schulz S."/>
            <person name="Overmann J."/>
            <person name="Vences M."/>
        </authorList>
    </citation>
    <scope>NUCLEOTIDE SEQUENCE [LARGE SCALE GENOMIC DNA]</scope>
    <source>
        <strain evidence="3 4">Mada1488</strain>
    </source>
</reference>
<gene>
    <name evidence="3" type="ORF">FXN63_05960</name>
</gene>
<keyword evidence="3" id="KW-0378">Hydrolase</keyword>
<dbReference type="GO" id="GO:0004553">
    <property type="term" value="F:hydrolase activity, hydrolyzing O-glycosyl compounds"/>
    <property type="evidence" value="ECO:0007669"/>
    <property type="project" value="TreeGrafter"/>
</dbReference>
<evidence type="ECO:0000259" key="2">
    <source>
        <dbReference type="Pfam" id="PF19291"/>
    </source>
</evidence>
<dbReference type="InterPro" id="IPR012341">
    <property type="entry name" value="6hp_glycosidase-like_sf"/>
</dbReference>
<name>A0A5C0AUQ2_9BURK</name>
<dbReference type="PANTHER" id="PTHR31616:SF0">
    <property type="entry name" value="GLUCAN 1,4-ALPHA-GLUCOSIDASE"/>
    <property type="match status" value="1"/>
</dbReference>
<accession>A0A5C0AUQ2</accession>
<dbReference type="RefSeq" id="WP_148813651.1">
    <property type="nucleotide sequence ID" value="NZ_CP043046.1"/>
</dbReference>
<dbReference type="KEGG" id="pacr:FXN63_05960"/>
<evidence type="ECO:0000259" key="1">
    <source>
        <dbReference type="Pfam" id="PF00723"/>
    </source>
</evidence>